<organism evidence="5 6">
    <name type="scientific">Smittium culicis</name>
    <dbReference type="NCBI Taxonomy" id="133412"/>
    <lineage>
        <taxon>Eukaryota</taxon>
        <taxon>Fungi</taxon>
        <taxon>Fungi incertae sedis</taxon>
        <taxon>Zoopagomycota</taxon>
        <taxon>Kickxellomycotina</taxon>
        <taxon>Harpellomycetes</taxon>
        <taxon>Harpellales</taxon>
        <taxon>Legeriomycetaceae</taxon>
        <taxon>Smittium</taxon>
    </lineage>
</organism>
<dbReference type="PANTHER" id="PTHR16017:SF0">
    <property type="entry name" value="WD REPEAT-CONTAINING PROTEIN 70"/>
    <property type="match status" value="1"/>
</dbReference>
<feature type="repeat" description="WD" evidence="3">
    <location>
        <begin position="91"/>
        <end position="123"/>
    </location>
</feature>
<feature type="compositionally biased region" description="Basic and acidic residues" evidence="4">
    <location>
        <begin position="637"/>
        <end position="649"/>
    </location>
</feature>
<dbReference type="SMART" id="SM00320">
    <property type="entry name" value="WD40"/>
    <property type="match status" value="3"/>
</dbReference>
<keyword evidence="2" id="KW-0677">Repeat</keyword>
<dbReference type="EMBL" id="LSSN01000887">
    <property type="protein sequence ID" value="OMJ21934.1"/>
    <property type="molecule type" value="Genomic_DNA"/>
</dbReference>
<feature type="compositionally biased region" description="Basic and acidic residues" evidence="4">
    <location>
        <begin position="716"/>
        <end position="728"/>
    </location>
</feature>
<dbReference type="PANTHER" id="PTHR16017">
    <property type="entry name" value="GASTRULATION DEFECTIVE PROTEIN 1-RELATED"/>
    <property type="match status" value="1"/>
</dbReference>
<dbReference type="InterPro" id="IPR015943">
    <property type="entry name" value="WD40/YVTN_repeat-like_dom_sf"/>
</dbReference>
<evidence type="ECO:0000313" key="5">
    <source>
        <dbReference type="EMBL" id="OMJ21934.1"/>
    </source>
</evidence>
<accession>A0A1R1Y5A0</accession>
<gene>
    <name evidence="5" type="ORF">AYI70_g3176</name>
</gene>
<dbReference type="SUPFAM" id="SSF50978">
    <property type="entry name" value="WD40 repeat-like"/>
    <property type="match status" value="1"/>
</dbReference>
<evidence type="ECO:0000256" key="3">
    <source>
        <dbReference type="PROSITE-ProRule" id="PRU00221"/>
    </source>
</evidence>
<feature type="region of interest" description="Disordered" evidence="4">
    <location>
        <begin position="709"/>
        <end position="728"/>
    </location>
</feature>
<dbReference type="Proteomes" id="UP000187283">
    <property type="component" value="Unassembled WGS sequence"/>
</dbReference>
<dbReference type="STRING" id="133412.A0A1R1Y5A0"/>
<dbReference type="Gene3D" id="2.130.10.10">
    <property type="entry name" value="YVTN repeat-like/Quinoprotein amine dehydrogenase"/>
    <property type="match status" value="2"/>
</dbReference>
<dbReference type="AlphaFoldDB" id="A0A1R1Y5A0"/>
<name>A0A1R1Y5A0_9FUNG</name>
<feature type="region of interest" description="Disordered" evidence="4">
    <location>
        <begin position="47"/>
        <end position="66"/>
    </location>
</feature>
<reference evidence="5 6" key="1">
    <citation type="submission" date="2017-01" db="EMBL/GenBank/DDBJ databases">
        <authorList>
            <person name="Mah S.A."/>
            <person name="Swanson W.J."/>
            <person name="Moy G.W."/>
            <person name="Vacquier V.D."/>
        </authorList>
    </citation>
    <scope>NUCLEOTIDE SEQUENCE [LARGE SCALE GENOMIC DNA]</scope>
    <source>
        <strain evidence="5 6">GSMNP</strain>
    </source>
</reference>
<protein>
    <submittedName>
        <fullName evidence="5">WD repeat-containing protein 70</fullName>
    </submittedName>
</protein>
<dbReference type="InterPro" id="IPR036322">
    <property type="entry name" value="WD40_repeat_dom_sf"/>
</dbReference>
<dbReference type="GO" id="GO:0035861">
    <property type="term" value="C:site of double-strand break"/>
    <property type="evidence" value="ECO:0007669"/>
    <property type="project" value="TreeGrafter"/>
</dbReference>
<dbReference type="Pfam" id="PF00400">
    <property type="entry name" value="WD40"/>
    <property type="match status" value="1"/>
</dbReference>
<sequence>MSLNKNNSKGFSIGGSLNFAKLYKDSKGGSKTTKVSDSTIDIIKSNLKNEKNPSSNHENISDGKQSSLLREQFYEQKIKTGLVPIEKSANLDGHTKAVTAIDWDNSGSRMITGGYDYLVKFWNFGAMDSSLRSFREIEPTEGNQINDLKFSNNGEMFLTATGSPRAKIFDRDGILINEYKRGDMYIRDMRHTSGHVASLNSVYWNPKDKSEFATCASDSTHLENAHLNQFGASSLELDSTGYKLLSRGLDKTVKLWDIRMFKKPTSSIENIYCDYPQTNACFSPNEKIVLATREENSGTSEKAKANPSLVFLDSSNLEILYEAQVPIDSSNDNSVIQGSIVGKKNPLGTIDRIANPSLVKVIWHKSLNQIAVSKSNGQVAIYYDPENSTKGIKMCLSKASKSSFGSSGVYAGDLEGRIITPHSLPLFKSTTSGSNKRRMEKIRKDPIASLWDIRMFKKPTSSIENIYCDYPQTNACFSPNEKIVLATREENSGTSEKAKANPSLVFLDSSNLEILYEAQVPIDSSNDNSVIQGSIVGKKNPLGTIDRIANPSLVKVIWHKSLNQIAVSKSNGQVAIYYDPENSTKGIKMCLSKASKSSFGSSGVYAGDLEGRIITPHSLPLFKSTTSGSNKRRMEKIRKDPIASRKPEPPVRGPGKDGYIGTSETQYIMQNIIKDTTRDEDPREALLKHAAAAEESPYWVAPAYKKNQPSSIFDETGMKDEPELKRRK</sequence>
<evidence type="ECO:0000256" key="1">
    <source>
        <dbReference type="ARBA" id="ARBA00022574"/>
    </source>
</evidence>
<evidence type="ECO:0000313" key="6">
    <source>
        <dbReference type="Proteomes" id="UP000187283"/>
    </source>
</evidence>
<dbReference type="InterPro" id="IPR051858">
    <property type="entry name" value="WD_repeat_GAD-1"/>
</dbReference>
<keyword evidence="1 3" id="KW-0853">WD repeat</keyword>
<feature type="region of interest" description="Disordered" evidence="4">
    <location>
        <begin position="620"/>
        <end position="661"/>
    </location>
</feature>
<evidence type="ECO:0000256" key="2">
    <source>
        <dbReference type="ARBA" id="ARBA00022737"/>
    </source>
</evidence>
<keyword evidence="6" id="KW-1185">Reference proteome</keyword>
<dbReference type="InterPro" id="IPR001680">
    <property type="entry name" value="WD40_rpt"/>
</dbReference>
<feature type="compositionally biased region" description="Polar residues" evidence="4">
    <location>
        <begin position="52"/>
        <end position="66"/>
    </location>
</feature>
<comment type="caution">
    <text evidence="5">The sequence shown here is derived from an EMBL/GenBank/DDBJ whole genome shotgun (WGS) entry which is preliminary data.</text>
</comment>
<evidence type="ECO:0000256" key="4">
    <source>
        <dbReference type="SAM" id="MobiDB-lite"/>
    </source>
</evidence>
<dbReference type="GO" id="GO:0005634">
    <property type="term" value="C:nucleus"/>
    <property type="evidence" value="ECO:0007669"/>
    <property type="project" value="TreeGrafter"/>
</dbReference>
<proteinExistence type="predicted"/>
<dbReference type="PROSITE" id="PS50294">
    <property type="entry name" value="WD_REPEATS_REGION"/>
    <property type="match status" value="1"/>
</dbReference>
<dbReference type="PROSITE" id="PS50082">
    <property type="entry name" value="WD_REPEATS_2"/>
    <property type="match status" value="1"/>
</dbReference>
<dbReference type="OrthoDB" id="10264376at2759"/>